<accession>A0ACB6RR58</accession>
<dbReference type="Proteomes" id="UP000799754">
    <property type="component" value="Unassembled WGS sequence"/>
</dbReference>
<gene>
    <name evidence="1" type="ORF">BU25DRAFT_476719</name>
</gene>
<evidence type="ECO:0000313" key="1">
    <source>
        <dbReference type="EMBL" id="KAF2624455.1"/>
    </source>
</evidence>
<protein>
    <submittedName>
        <fullName evidence="1">P-loop containing nucleoside triphosphate hydrolase protein</fullName>
    </submittedName>
</protein>
<keyword evidence="1" id="KW-0378">Hydrolase</keyword>
<name>A0ACB6RR58_9PLEO</name>
<proteinExistence type="predicted"/>
<dbReference type="EMBL" id="MU006731">
    <property type="protein sequence ID" value="KAF2624455.1"/>
    <property type="molecule type" value="Genomic_DNA"/>
</dbReference>
<comment type="caution">
    <text evidence="1">The sequence shown here is derived from an EMBL/GenBank/DDBJ whole genome shotgun (WGS) entry which is preliminary data.</text>
</comment>
<reference evidence="1" key="1">
    <citation type="journal article" date="2020" name="Stud. Mycol.">
        <title>101 Dothideomycetes genomes: a test case for predicting lifestyles and emergence of pathogens.</title>
        <authorList>
            <person name="Haridas S."/>
            <person name="Albert R."/>
            <person name="Binder M."/>
            <person name="Bloem J."/>
            <person name="Labutti K."/>
            <person name="Salamov A."/>
            <person name="Andreopoulos B."/>
            <person name="Baker S."/>
            <person name="Barry K."/>
            <person name="Bills G."/>
            <person name="Bluhm B."/>
            <person name="Cannon C."/>
            <person name="Castanera R."/>
            <person name="Culley D."/>
            <person name="Daum C."/>
            <person name="Ezra D."/>
            <person name="Gonzalez J."/>
            <person name="Henrissat B."/>
            <person name="Kuo A."/>
            <person name="Liang C."/>
            <person name="Lipzen A."/>
            <person name="Lutzoni F."/>
            <person name="Magnuson J."/>
            <person name="Mondo S."/>
            <person name="Nolan M."/>
            <person name="Ohm R."/>
            <person name="Pangilinan J."/>
            <person name="Park H.-J."/>
            <person name="Ramirez L."/>
            <person name="Alfaro M."/>
            <person name="Sun H."/>
            <person name="Tritt A."/>
            <person name="Yoshinaga Y."/>
            <person name="Zwiers L.-H."/>
            <person name="Turgeon B."/>
            <person name="Goodwin S."/>
            <person name="Spatafora J."/>
            <person name="Crous P."/>
            <person name="Grigoriev I."/>
        </authorList>
    </citation>
    <scope>NUCLEOTIDE SEQUENCE</scope>
    <source>
        <strain evidence="1">CBS 525.71</strain>
    </source>
</reference>
<evidence type="ECO:0000313" key="2">
    <source>
        <dbReference type="Proteomes" id="UP000799754"/>
    </source>
</evidence>
<organism evidence="1 2">
    <name type="scientific">Macroventuria anomochaeta</name>
    <dbReference type="NCBI Taxonomy" id="301207"/>
    <lineage>
        <taxon>Eukaryota</taxon>
        <taxon>Fungi</taxon>
        <taxon>Dikarya</taxon>
        <taxon>Ascomycota</taxon>
        <taxon>Pezizomycotina</taxon>
        <taxon>Dothideomycetes</taxon>
        <taxon>Pleosporomycetidae</taxon>
        <taxon>Pleosporales</taxon>
        <taxon>Pleosporineae</taxon>
        <taxon>Didymellaceae</taxon>
        <taxon>Macroventuria</taxon>
    </lineage>
</organism>
<sequence>MLSAESWRSSGKSSKKEQRLQVMDTAVAKTDRTGWFKRTGWLEHLAGCHLAHLAHQTRLPNRSEVKLQLAAELVEKLVERSVQGLLTLDRESRRWLRSARQEDPDTRPFARLQNPESQARYAGYMVRFVCYFLRIVVDGVAQEEKDRDSDWSSVYPSSTMHSLRSGRPCRLGRTEDAAISNSSSCPQRRNKVDNMKDAHKLFSWQGSQRLWATQLWDALDGNDEDAQMQALLDALTSFFFASTQGRPFSSGLVHFLAVLGIDVEMNRLRTAKKYSYMLAGIVYCMRVLSVEKLLPSAYRDKQTDADRNKFLQTRKQYLADGSYSTMSEAINMLAYGKHVALEAGNAGNTYWSKDKSVFYLRGQLIHISSFRKMAQDVVAEVEQMLWQELCWVSRKDDWFAVKLGQIVDDVSFTMHRYSFINRQENGLASGLQWMLTQAKQTEQGRALYASNGRWDVKQIKQYLRCVDRFLALLLSQWDKPKVVPRFLPPQLGQVMVVYLAYVRPFREYLMVKVLGGNFSDYVWVDEHGPWDTDRLTRALKRETGKRLGVELNTLDYRHKSVGIGREKVGQSFGKGYQDEVGEVEEAEVDEDLIELQNARTTSMGVGNYSVPIDIVKHLSARSIEAFRVLSDAWHRFLGLDRSGAEQQEMQTAGASTDEARQGRKRREGSHDEEHQGVKGEPRALMQQQKPFRVSNVKETAIHRAMRQVLGQEDVGFRSMEQEQALHAVLDRHTPLVVVLPTGGGKSLLFMVPACLVDAGVTVVVVPYQALIEDLVSRVQRCGIDCIEWRHGKTNPASVVVVSADVAGDTDSNGNFLGYARMLDSKGLLRWVVVDECHLTFTSSHWRPKLAALKNLRSLPCPIVLLMATLLPARQGELEASMLLPCAEYVRASTVRPNTCYYVLWCRRGEKKEMALMMCRQQQQQLREKGLKGVVYCHSKAVCEQMAEMLECTHYHAGMPDRAERLEQWLKNGGLVIATSALGTGVDFPGIVFILHVGMPWSMIDYVQESGRGGRAGKRVDSVVLLEPDEVEQTMQQKSTDVDVQAMGNFLIGSGCRRRLMSTYMDIKAMGCDDIVSAGCDWCGEGARGWQDAQQETSAEWEQVEKLFSELRDGCVSCCMLDDAGRDEWRRHKTLKCTAHPGVMGVELDRFRVWIRDQGGSHSCRWCWVSQKYCATRESVENRCQWPNVVVLKCQKLGLG</sequence>
<keyword evidence="2" id="KW-1185">Reference proteome</keyword>